<accession>A0AAW2Q1L0</accession>
<name>A0AAW2Q1L0_SESRA</name>
<dbReference type="AlphaFoldDB" id="A0AAW2Q1L0"/>
<protein>
    <submittedName>
        <fullName evidence="1">Uncharacterized protein</fullName>
    </submittedName>
</protein>
<comment type="caution">
    <text evidence="1">The sequence shown here is derived from an EMBL/GenBank/DDBJ whole genome shotgun (WGS) entry which is preliminary data.</text>
</comment>
<reference evidence="1" key="1">
    <citation type="submission" date="2020-06" db="EMBL/GenBank/DDBJ databases">
        <authorList>
            <person name="Li T."/>
            <person name="Hu X."/>
            <person name="Zhang T."/>
            <person name="Song X."/>
            <person name="Zhang H."/>
            <person name="Dai N."/>
            <person name="Sheng W."/>
            <person name="Hou X."/>
            <person name="Wei L."/>
        </authorList>
    </citation>
    <scope>NUCLEOTIDE SEQUENCE</scope>
    <source>
        <strain evidence="1">G02</strain>
        <tissue evidence="1">Leaf</tissue>
    </source>
</reference>
<reference evidence="1" key="2">
    <citation type="journal article" date="2024" name="Plant">
        <title>Genomic evolution and insights into agronomic trait innovations of Sesamum species.</title>
        <authorList>
            <person name="Miao H."/>
            <person name="Wang L."/>
            <person name="Qu L."/>
            <person name="Liu H."/>
            <person name="Sun Y."/>
            <person name="Le M."/>
            <person name="Wang Q."/>
            <person name="Wei S."/>
            <person name="Zheng Y."/>
            <person name="Lin W."/>
            <person name="Duan Y."/>
            <person name="Cao H."/>
            <person name="Xiong S."/>
            <person name="Wang X."/>
            <person name="Wei L."/>
            <person name="Li C."/>
            <person name="Ma Q."/>
            <person name="Ju M."/>
            <person name="Zhao R."/>
            <person name="Li G."/>
            <person name="Mu C."/>
            <person name="Tian Q."/>
            <person name="Mei H."/>
            <person name="Zhang T."/>
            <person name="Gao T."/>
            <person name="Zhang H."/>
        </authorList>
    </citation>
    <scope>NUCLEOTIDE SEQUENCE</scope>
    <source>
        <strain evidence="1">G02</strain>
    </source>
</reference>
<evidence type="ECO:0000313" key="1">
    <source>
        <dbReference type="EMBL" id="KAL0361581.1"/>
    </source>
</evidence>
<proteinExistence type="predicted"/>
<organism evidence="1">
    <name type="scientific">Sesamum radiatum</name>
    <name type="common">Black benniseed</name>
    <dbReference type="NCBI Taxonomy" id="300843"/>
    <lineage>
        <taxon>Eukaryota</taxon>
        <taxon>Viridiplantae</taxon>
        <taxon>Streptophyta</taxon>
        <taxon>Embryophyta</taxon>
        <taxon>Tracheophyta</taxon>
        <taxon>Spermatophyta</taxon>
        <taxon>Magnoliopsida</taxon>
        <taxon>eudicotyledons</taxon>
        <taxon>Gunneridae</taxon>
        <taxon>Pentapetalae</taxon>
        <taxon>asterids</taxon>
        <taxon>lamiids</taxon>
        <taxon>Lamiales</taxon>
        <taxon>Pedaliaceae</taxon>
        <taxon>Sesamum</taxon>
    </lineage>
</organism>
<sequence length="175" mass="19269">MQDCGQSIESEHQYGVWLRESMAVRQFGTEGMELRSVRGVNLGSERVVRTAPKAEGGQRGIRIFDPGRQVEIAGGGETDVHRRSGRTIERDNVVSDKHGWEGGCASMGDDQIPSHYIDTENPQNNLVLGETSVPAPCSTLSSPMSQSGDSLEMLIPVLIEFKAGRYSRMWFSRQG</sequence>
<gene>
    <name evidence="1" type="ORF">Sradi_3842600</name>
</gene>
<dbReference type="EMBL" id="JACGWJ010000016">
    <property type="protein sequence ID" value="KAL0361581.1"/>
    <property type="molecule type" value="Genomic_DNA"/>
</dbReference>